<evidence type="ECO:0008006" key="3">
    <source>
        <dbReference type="Google" id="ProtNLM"/>
    </source>
</evidence>
<accession>A0A224YII4</accession>
<evidence type="ECO:0000256" key="1">
    <source>
        <dbReference type="SAM" id="SignalP"/>
    </source>
</evidence>
<keyword evidence="1" id="KW-0732">Signal</keyword>
<dbReference type="EMBL" id="GFPF01002454">
    <property type="protein sequence ID" value="MAA13600.1"/>
    <property type="molecule type" value="Transcribed_RNA"/>
</dbReference>
<feature type="chain" id="PRO_5012488562" description="Secreted protein" evidence="1">
    <location>
        <begin position="25"/>
        <end position="98"/>
    </location>
</feature>
<feature type="signal peptide" evidence="1">
    <location>
        <begin position="1"/>
        <end position="24"/>
    </location>
</feature>
<organism evidence="2">
    <name type="scientific">Rhipicephalus zambeziensis</name>
    <dbReference type="NCBI Taxonomy" id="60191"/>
    <lineage>
        <taxon>Eukaryota</taxon>
        <taxon>Metazoa</taxon>
        <taxon>Ecdysozoa</taxon>
        <taxon>Arthropoda</taxon>
        <taxon>Chelicerata</taxon>
        <taxon>Arachnida</taxon>
        <taxon>Acari</taxon>
        <taxon>Parasitiformes</taxon>
        <taxon>Ixodida</taxon>
        <taxon>Ixodoidea</taxon>
        <taxon>Ixodidae</taxon>
        <taxon>Rhipicephalinae</taxon>
        <taxon>Rhipicephalus</taxon>
        <taxon>Rhipicephalus</taxon>
    </lineage>
</organism>
<evidence type="ECO:0000313" key="2">
    <source>
        <dbReference type="EMBL" id="MAA13600.1"/>
    </source>
</evidence>
<sequence length="98" mass="11077">MGMVWKVVRVSFRIALTVSGRILATHVSVGVCNRPERCACCLYHVTYNKRQAMQMSSAETRKVAEGLTEIRTDFLVASCYKRVVVNFPFHKRQASLAP</sequence>
<proteinExistence type="predicted"/>
<reference evidence="2" key="1">
    <citation type="journal article" date="2017" name="Parasit. Vectors">
        <title>Sialotranscriptomics of Rhipicephalus zambeziensis reveals intricate expression profiles of secretory proteins and suggests tight temporal transcriptional regulation during blood-feeding.</title>
        <authorList>
            <person name="de Castro M.H."/>
            <person name="de Klerk D."/>
            <person name="Pienaar R."/>
            <person name="Rees D.J.G."/>
            <person name="Mans B.J."/>
        </authorList>
    </citation>
    <scope>NUCLEOTIDE SEQUENCE</scope>
    <source>
        <tissue evidence="2">Salivary glands</tissue>
    </source>
</reference>
<name>A0A224YII4_9ACAR</name>
<protein>
    <recommendedName>
        <fullName evidence="3">Secreted protein</fullName>
    </recommendedName>
</protein>
<dbReference type="AlphaFoldDB" id="A0A224YII4"/>